<evidence type="ECO:0000313" key="3">
    <source>
        <dbReference type="EMBL" id="KWW21491.1"/>
    </source>
</evidence>
<accession>A0A109N0Z1</accession>
<reference evidence="3 4" key="1">
    <citation type="submission" date="2015-11" db="EMBL/GenBank/DDBJ databases">
        <title>Genome Sequence of Bacillus simplex strain VanAntwerpen2.</title>
        <authorList>
            <person name="Couger M.B."/>
        </authorList>
    </citation>
    <scope>NUCLEOTIDE SEQUENCE [LARGE SCALE GENOMIC DNA]</scope>
    <source>
        <strain evidence="3 4">VanAntwerpen02</strain>
    </source>
</reference>
<evidence type="ECO:0000256" key="1">
    <source>
        <dbReference type="SAM" id="MobiDB-lite"/>
    </source>
</evidence>
<name>A0A109N0Z1_9BACI</name>
<keyword evidence="2" id="KW-1133">Transmembrane helix</keyword>
<keyword evidence="2" id="KW-0472">Membrane</keyword>
<organism evidence="3 4">
    <name type="scientific">Peribacillus simplex</name>
    <dbReference type="NCBI Taxonomy" id="1478"/>
    <lineage>
        <taxon>Bacteria</taxon>
        <taxon>Bacillati</taxon>
        <taxon>Bacillota</taxon>
        <taxon>Bacilli</taxon>
        <taxon>Bacillales</taxon>
        <taxon>Bacillaceae</taxon>
        <taxon>Peribacillus</taxon>
    </lineage>
</organism>
<dbReference type="EMBL" id="LNNH01000012">
    <property type="protein sequence ID" value="KWW21491.1"/>
    <property type="molecule type" value="Genomic_DNA"/>
</dbReference>
<gene>
    <name evidence="3" type="ORF">AS888_16850</name>
</gene>
<protein>
    <submittedName>
        <fullName evidence="3">Toxin regulator</fullName>
    </submittedName>
</protein>
<feature type="region of interest" description="Disordered" evidence="1">
    <location>
        <begin position="103"/>
        <end position="129"/>
    </location>
</feature>
<keyword evidence="2" id="KW-0812">Transmembrane</keyword>
<keyword evidence="4" id="KW-1185">Reference proteome</keyword>
<dbReference type="RefSeq" id="WP_061141837.1">
    <property type="nucleotide sequence ID" value="NZ_LNNH01000012.1"/>
</dbReference>
<dbReference type="AlphaFoldDB" id="A0A109N0Z1"/>
<sequence length="235" mass="26704">MFEKFLRFTHKNWRYILPAIIALFIGSLFGPSVEEYDAAVRKNTELDNRNEEMSLKNSQLEEENTQLEAKVKEAEPFFKLKDEERKEKEAELKKKEEAAKAKKEAEEKAASEAEKKAQEEADRIAEEKEKKGYDTGITYDQLARTPDDYIGEKVKFHGTVVQVIEGDGTTQIRFAVGDDYDTILYAELDSSIVDSRILEDDKITIMGLSTGLLTYESTMGGDISIPGISIEKVER</sequence>
<dbReference type="Proteomes" id="UP000064189">
    <property type="component" value="Unassembled WGS sequence"/>
</dbReference>
<evidence type="ECO:0000313" key="4">
    <source>
        <dbReference type="Proteomes" id="UP000064189"/>
    </source>
</evidence>
<evidence type="ECO:0000256" key="2">
    <source>
        <dbReference type="SAM" id="Phobius"/>
    </source>
</evidence>
<proteinExistence type="predicted"/>
<comment type="caution">
    <text evidence="3">The sequence shown here is derived from an EMBL/GenBank/DDBJ whole genome shotgun (WGS) entry which is preliminary data.</text>
</comment>
<feature type="transmembrane region" description="Helical" evidence="2">
    <location>
        <begin position="12"/>
        <end position="33"/>
    </location>
</feature>